<reference evidence="1 2" key="1">
    <citation type="journal article" date="2018" name="Front. Plant Sci.">
        <title>Red Clover (Trifolium pratense) and Zigzag Clover (T. medium) - A Picture of Genomic Similarities and Differences.</title>
        <authorList>
            <person name="Dluhosova J."/>
            <person name="Istvanek J."/>
            <person name="Nedelnik J."/>
            <person name="Repkova J."/>
        </authorList>
    </citation>
    <scope>NUCLEOTIDE SEQUENCE [LARGE SCALE GENOMIC DNA]</scope>
    <source>
        <strain evidence="2">cv. 10/8</strain>
        <tissue evidence="1">Leaf</tissue>
    </source>
</reference>
<organism evidence="1 2">
    <name type="scientific">Trifolium medium</name>
    <dbReference type="NCBI Taxonomy" id="97028"/>
    <lineage>
        <taxon>Eukaryota</taxon>
        <taxon>Viridiplantae</taxon>
        <taxon>Streptophyta</taxon>
        <taxon>Embryophyta</taxon>
        <taxon>Tracheophyta</taxon>
        <taxon>Spermatophyta</taxon>
        <taxon>Magnoliopsida</taxon>
        <taxon>eudicotyledons</taxon>
        <taxon>Gunneridae</taxon>
        <taxon>Pentapetalae</taxon>
        <taxon>rosids</taxon>
        <taxon>fabids</taxon>
        <taxon>Fabales</taxon>
        <taxon>Fabaceae</taxon>
        <taxon>Papilionoideae</taxon>
        <taxon>50 kb inversion clade</taxon>
        <taxon>NPAAA clade</taxon>
        <taxon>Hologalegina</taxon>
        <taxon>IRL clade</taxon>
        <taxon>Trifolieae</taxon>
        <taxon>Trifolium</taxon>
    </lineage>
</organism>
<dbReference type="AlphaFoldDB" id="A0A392V036"/>
<evidence type="ECO:0000313" key="1">
    <source>
        <dbReference type="EMBL" id="MCI79750.1"/>
    </source>
</evidence>
<sequence>APRRECWRVAPLMLRGLEFLLSSARRAGEDGASRLSVRNAVAGRFGQWRVAHIHMARRAPS</sequence>
<accession>A0A392V036</accession>
<protein>
    <submittedName>
        <fullName evidence="1">Uncharacterized protein</fullName>
    </submittedName>
</protein>
<dbReference type="EMBL" id="LXQA010980515">
    <property type="protein sequence ID" value="MCI79750.1"/>
    <property type="molecule type" value="Genomic_DNA"/>
</dbReference>
<keyword evidence="2" id="KW-1185">Reference proteome</keyword>
<evidence type="ECO:0000313" key="2">
    <source>
        <dbReference type="Proteomes" id="UP000265520"/>
    </source>
</evidence>
<proteinExistence type="predicted"/>
<feature type="non-terminal residue" evidence="1">
    <location>
        <position position="1"/>
    </location>
</feature>
<dbReference type="Proteomes" id="UP000265520">
    <property type="component" value="Unassembled WGS sequence"/>
</dbReference>
<comment type="caution">
    <text evidence="1">The sequence shown here is derived from an EMBL/GenBank/DDBJ whole genome shotgun (WGS) entry which is preliminary data.</text>
</comment>
<name>A0A392V036_9FABA</name>